<keyword evidence="4" id="KW-1185">Reference proteome</keyword>
<comment type="caution">
    <text evidence="3">The sequence shown here is derived from an EMBL/GenBank/DDBJ whole genome shotgun (WGS) entry which is preliminary data.</text>
</comment>
<dbReference type="PANTHER" id="PTHR34475:SF1">
    <property type="entry name" value="CYTOSKELETON PROTEIN RODZ"/>
    <property type="match status" value="1"/>
</dbReference>
<protein>
    <submittedName>
        <fullName evidence="3">Helix-turn-helix domain-containing protein</fullName>
    </submittedName>
</protein>
<dbReference type="InterPro" id="IPR001387">
    <property type="entry name" value="Cro/C1-type_HTH"/>
</dbReference>
<gene>
    <name evidence="3" type="ORF">ACFQDM_10350</name>
</gene>
<dbReference type="PANTHER" id="PTHR34475">
    <property type="match status" value="1"/>
</dbReference>
<name>A0ABW1SB81_9PROT</name>
<evidence type="ECO:0000256" key="1">
    <source>
        <dbReference type="SAM" id="Phobius"/>
    </source>
</evidence>
<sequence length="301" mass="33153">MAQAIETKKADTIVGISEGKRLTQNKSSHLHLVDETNDPNIRVGDRLRAARENRNLKTDDIARHLKYRREYLEAIEAMQASRLPRGMVNPYVRDYARYLGLDPTVCVKDFNSQCGSLTFGDTKPAPQISPRQETNFLKPVLMLLGLVILGASGWFGFQALSKMNESPVVTETAPPIAMTPRLNAARTPVTDASSPVLASANHPMKLGVRANRRAWIEIRGADGTLFIDRQLAKNEVYDLRIGAGWTLTTQDAGAFEWVVDGETFSTLGEADEPLYTLGIDTIVKMVNDARAAEAEQLAAAE</sequence>
<feature type="domain" description="Cytoskeleton protein RodZ-like C-terminal" evidence="2">
    <location>
        <begin position="208"/>
        <end position="269"/>
    </location>
</feature>
<organism evidence="3 4">
    <name type="scientific">Ponticaulis profundi</name>
    <dbReference type="NCBI Taxonomy" id="2665222"/>
    <lineage>
        <taxon>Bacteria</taxon>
        <taxon>Pseudomonadati</taxon>
        <taxon>Pseudomonadota</taxon>
        <taxon>Alphaproteobacteria</taxon>
        <taxon>Hyphomonadales</taxon>
        <taxon>Hyphomonadaceae</taxon>
        <taxon>Ponticaulis</taxon>
    </lineage>
</organism>
<evidence type="ECO:0000313" key="4">
    <source>
        <dbReference type="Proteomes" id="UP001596303"/>
    </source>
</evidence>
<dbReference type="Pfam" id="PF13413">
    <property type="entry name" value="HTH_25"/>
    <property type="match status" value="1"/>
</dbReference>
<dbReference type="RefSeq" id="WP_377378734.1">
    <property type="nucleotide sequence ID" value="NZ_JBHSSW010000012.1"/>
</dbReference>
<evidence type="ECO:0000313" key="3">
    <source>
        <dbReference type="EMBL" id="MFC6198484.1"/>
    </source>
</evidence>
<accession>A0ABW1SB81</accession>
<dbReference type="CDD" id="cd00093">
    <property type="entry name" value="HTH_XRE"/>
    <property type="match status" value="1"/>
</dbReference>
<dbReference type="EMBL" id="JBHSSW010000012">
    <property type="protein sequence ID" value="MFC6198484.1"/>
    <property type="molecule type" value="Genomic_DNA"/>
</dbReference>
<dbReference type="Gene3D" id="1.10.260.40">
    <property type="entry name" value="lambda repressor-like DNA-binding domains"/>
    <property type="match status" value="1"/>
</dbReference>
<feature type="transmembrane region" description="Helical" evidence="1">
    <location>
        <begin position="136"/>
        <end position="157"/>
    </location>
</feature>
<dbReference type="InterPro" id="IPR010982">
    <property type="entry name" value="Lambda_DNA-bd_dom_sf"/>
</dbReference>
<evidence type="ECO:0000259" key="2">
    <source>
        <dbReference type="Pfam" id="PF13464"/>
    </source>
</evidence>
<dbReference type="Proteomes" id="UP001596303">
    <property type="component" value="Unassembled WGS sequence"/>
</dbReference>
<dbReference type="InterPro" id="IPR025194">
    <property type="entry name" value="RodZ-like_C"/>
</dbReference>
<dbReference type="Pfam" id="PF13464">
    <property type="entry name" value="RodZ_C"/>
    <property type="match status" value="1"/>
</dbReference>
<proteinExistence type="predicted"/>
<dbReference type="InterPro" id="IPR050400">
    <property type="entry name" value="Bact_Cytoskel_RodZ"/>
</dbReference>
<keyword evidence="1" id="KW-1133">Transmembrane helix</keyword>
<keyword evidence="1" id="KW-0472">Membrane</keyword>
<keyword evidence="1" id="KW-0812">Transmembrane</keyword>
<reference evidence="4" key="1">
    <citation type="journal article" date="2019" name="Int. J. Syst. Evol. Microbiol.">
        <title>The Global Catalogue of Microorganisms (GCM) 10K type strain sequencing project: providing services to taxonomists for standard genome sequencing and annotation.</title>
        <authorList>
            <consortium name="The Broad Institute Genomics Platform"/>
            <consortium name="The Broad Institute Genome Sequencing Center for Infectious Disease"/>
            <person name="Wu L."/>
            <person name="Ma J."/>
        </authorList>
    </citation>
    <scope>NUCLEOTIDE SEQUENCE [LARGE SCALE GENOMIC DNA]</scope>
    <source>
        <strain evidence="4">CGMCC-1.15741</strain>
    </source>
</reference>